<dbReference type="Gene3D" id="1.25.10.10">
    <property type="entry name" value="Leucine-rich Repeat Variant"/>
    <property type="match status" value="1"/>
</dbReference>
<evidence type="ECO:0000256" key="6">
    <source>
        <dbReference type="ARBA" id="ARBA00022555"/>
    </source>
</evidence>
<evidence type="ECO:0000256" key="1">
    <source>
        <dbReference type="ARBA" id="ARBA00004496"/>
    </source>
</evidence>
<keyword evidence="6 9" id="KW-0820">tRNA-binding</keyword>
<evidence type="ECO:0000256" key="7">
    <source>
        <dbReference type="ARBA" id="ARBA00022884"/>
    </source>
</evidence>
<dbReference type="GO" id="GO:0071528">
    <property type="term" value="P:tRNA re-export from nucleus"/>
    <property type="evidence" value="ECO:0007669"/>
    <property type="project" value="UniProtKB-UniRule"/>
</dbReference>
<feature type="domain" description="Importin N-terminal" evidence="10">
    <location>
        <begin position="41"/>
        <end position="102"/>
    </location>
</feature>
<evidence type="ECO:0000256" key="4">
    <source>
        <dbReference type="ARBA" id="ARBA00022448"/>
    </source>
</evidence>
<dbReference type="GO" id="GO:0005643">
    <property type="term" value="C:nuclear pore"/>
    <property type="evidence" value="ECO:0007669"/>
    <property type="project" value="TreeGrafter"/>
</dbReference>
<comment type="subcellular location">
    <subcellularLocation>
        <location evidence="1 9">Cytoplasm</location>
    </subcellularLocation>
    <subcellularLocation>
        <location evidence="9">Nucleus</location>
    </subcellularLocation>
    <text evidence="9">Shuttles between the nucleus and the cytoplasm.</text>
</comment>
<dbReference type="GO" id="GO:0016363">
    <property type="term" value="C:nuclear matrix"/>
    <property type="evidence" value="ECO:0007669"/>
    <property type="project" value="TreeGrafter"/>
</dbReference>
<evidence type="ECO:0000256" key="8">
    <source>
        <dbReference type="ARBA" id="ARBA00023242"/>
    </source>
</evidence>
<dbReference type="InterPro" id="IPR013598">
    <property type="entry name" value="Exportin-1/Importin-b-like"/>
</dbReference>
<evidence type="ECO:0000313" key="13">
    <source>
        <dbReference type="EMBL" id="CAI2167541.1"/>
    </source>
</evidence>
<keyword evidence="8 9" id="KW-0539">Nucleus</keyword>
<dbReference type="GO" id="GO:0006886">
    <property type="term" value="P:intracellular protein transport"/>
    <property type="evidence" value="ECO:0007669"/>
    <property type="project" value="InterPro"/>
</dbReference>
<dbReference type="Pfam" id="PF19282">
    <property type="entry name" value="Exportin-T"/>
    <property type="match status" value="1"/>
</dbReference>
<dbReference type="InterPro" id="IPR016024">
    <property type="entry name" value="ARM-type_fold"/>
</dbReference>
<evidence type="ECO:0000256" key="3">
    <source>
        <dbReference type="ARBA" id="ARBA00018928"/>
    </source>
</evidence>
<feature type="domain" description="Exportin-T C-terminal" evidence="12">
    <location>
        <begin position="340"/>
        <end position="1014"/>
    </location>
</feature>
<keyword evidence="5 9" id="KW-0963">Cytoplasm</keyword>
<dbReference type="GO" id="GO:0031267">
    <property type="term" value="F:small GTPase binding"/>
    <property type="evidence" value="ECO:0007669"/>
    <property type="project" value="InterPro"/>
</dbReference>
<dbReference type="AlphaFoldDB" id="A0A9W4WRX5"/>
<evidence type="ECO:0000313" key="14">
    <source>
        <dbReference type="Proteomes" id="UP001153678"/>
    </source>
</evidence>
<dbReference type="InterPro" id="IPR040017">
    <property type="entry name" value="XPOT"/>
</dbReference>
<comment type="function">
    <text evidence="9">tRNA nucleus export receptor which facilitates tRNA translocation across the nuclear pore complex.</text>
</comment>
<proteinExistence type="inferred from homology"/>
<dbReference type="GO" id="GO:0005737">
    <property type="term" value="C:cytoplasm"/>
    <property type="evidence" value="ECO:0007669"/>
    <property type="project" value="UniProtKB-SubCell"/>
</dbReference>
<feature type="domain" description="Exportin-1/Importin-beta-like" evidence="11">
    <location>
        <begin position="124"/>
        <end position="279"/>
    </location>
</feature>
<dbReference type="InterPro" id="IPR001494">
    <property type="entry name" value="Importin-beta_N"/>
</dbReference>
<gene>
    <name evidence="13" type="ORF">FWILDA_LOCUS3126</name>
</gene>
<comment type="caution">
    <text evidence="13">The sequence shown here is derived from an EMBL/GenBank/DDBJ whole genome shotgun (WGS) entry which is preliminary data.</text>
</comment>
<organism evidence="13 14">
    <name type="scientific">Funneliformis geosporum</name>
    <dbReference type="NCBI Taxonomy" id="1117311"/>
    <lineage>
        <taxon>Eukaryota</taxon>
        <taxon>Fungi</taxon>
        <taxon>Fungi incertae sedis</taxon>
        <taxon>Mucoromycota</taxon>
        <taxon>Glomeromycotina</taxon>
        <taxon>Glomeromycetes</taxon>
        <taxon>Glomerales</taxon>
        <taxon>Glomeraceae</taxon>
        <taxon>Funneliformis</taxon>
    </lineage>
</organism>
<dbReference type="PANTHER" id="PTHR15952">
    <property type="entry name" value="EXPORTIN-T/LOS1"/>
    <property type="match status" value="1"/>
</dbReference>
<evidence type="ECO:0000256" key="9">
    <source>
        <dbReference type="RuleBase" id="RU366037"/>
    </source>
</evidence>
<dbReference type="OrthoDB" id="26399at2759"/>
<sequence length="1016" mass="115696">MEEQVEQAVAFALSPTADQSLKNQVGSWKSKNPLVQLAINFCDQVKASPDGWHLCLSLFVRFPKSTPEARLFALQVLEDVMQNRFSSLNKSQVIQIQSTLMEFVKREYVIGEGSGVDLGAEPLYLKNKFAHTLTLLFIQLYPSDWHNFFDQFLELLLTNTVNGSKTNIRTVDIFLRILMSIDEEVANIVVPRGKDQAHRNTTIKDNMRSGDIQKLTSTWYEILSDYRVRNPEIAEMCLKVIGLYIAWIDINLIVNDAFITLLYELLSDTKLRIAACECLSEIVYKGMKPVDKLKLIEFLSLTNIMGNLDFTDIEFVEQIAKLTNVLGVELCKIWEGADSATKTVAYNQIELLLPFLLKFLANEYDDVSCAVFSFVSSLQTFFKKQKRQVGSLTGAQLEFLDSLLKVIVIKMKYDDETEWEGTEDEEVEEAEFLEMRKNLKTFFDAIFNIDESLFTSYVHTAVINTLEKYQMVENSVDWRELELALHVLLLYGEAYKGQLVFVMKHNNEIVAFTPLGQMVSRMIQCNVSTFQHPAIPLIFFENVVRYYQFFEAQPECIPTILEAFVDSRGLHNSILQIRTRSWYLFYRFVKLLKSRMGPYVENVLTSIQDLLVIQADLSSIDVSEGAITRDQAMEGGFDDQIYLFETVGTLITVESIPAERQAEFAKIVISPLLEDIERNLTTEMSEPKDLNVLQLHHLIMAVGSIGKGFPEAPKNEAPNAQWVILLKQSTEAILVVLKALSRFEIIRDAARFAFARLVNILGVEVLPYLPELITGLLNECQVSELLDSLPFIGLLSYKFNPSIYDILNELIGPLIIKVFFVLNQTPSGTDEAMLLLNLRKAYLSFILSLLNGGMDAVFVSDLNQPRLENILQSVVHYASDLADLPSARTAFSILSKTVTLWGSPIQTSTNNVVSVDSGRSLPGFEQFMYEHILRICFEVPMKRSFSITDGQSVLVLNEIPGILRTMYSQRGHELLDYLRRVWLPQNLADEFVQALQQLDQKGFKTYFRTFIQRSKS</sequence>
<dbReference type="SUPFAM" id="SSF48371">
    <property type="entry name" value="ARM repeat"/>
    <property type="match status" value="1"/>
</dbReference>
<dbReference type="PANTHER" id="PTHR15952:SF11">
    <property type="entry name" value="EXPORTIN-T"/>
    <property type="match status" value="1"/>
</dbReference>
<evidence type="ECO:0000259" key="12">
    <source>
        <dbReference type="Pfam" id="PF19282"/>
    </source>
</evidence>
<evidence type="ECO:0000259" key="11">
    <source>
        <dbReference type="Pfam" id="PF08389"/>
    </source>
</evidence>
<comment type="similarity">
    <text evidence="2 9">Belongs to the exportin family.</text>
</comment>
<name>A0A9W4WRX5_9GLOM</name>
<keyword evidence="7 9" id="KW-0694">RNA-binding</keyword>
<dbReference type="Pfam" id="PF08389">
    <property type="entry name" value="Xpo1"/>
    <property type="match status" value="1"/>
</dbReference>
<dbReference type="Pfam" id="PF03810">
    <property type="entry name" value="IBN_N"/>
    <property type="match status" value="1"/>
</dbReference>
<dbReference type="GO" id="GO:0000049">
    <property type="term" value="F:tRNA binding"/>
    <property type="evidence" value="ECO:0007669"/>
    <property type="project" value="UniProtKB-UniRule"/>
</dbReference>
<dbReference type="InterPro" id="IPR011989">
    <property type="entry name" value="ARM-like"/>
</dbReference>
<dbReference type="Proteomes" id="UP001153678">
    <property type="component" value="Unassembled WGS sequence"/>
</dbReference>
<keyword evidence="14" id="KW-1185">Reference proteome</keyword>
<reference evidence="13" key="1">
    <citation type="submission" date="2022-08" db="EMBL/GenBank/DDBJ databases">
        <authorList>
            <person name="Kallberg Y."/>
            <person name="Tangrot J."/>
            <person name="Rosling A."/>
        </authorList>
    </citation>
    <scope>NUCLEOTIDE SEQUENCE</scope>
    <source>
        <strain evidence="13">Wild A</strain>
    </source>
</reference>
<evidence type="ECO:0000256" key="5">
    <source>
        <dbReference type="ARBA" id="ARBA00022490"/>
    </source>
</evidence>
<evidence type="ECO:0000259" key="10">
    <source>
        <dbReference type="Pfam" id="PF03810"/>
    </source>
</evidence>
<dbReference type="InterPro" id="IPR045546">
    <property type="entry name" value="Exportin-T_C"/>
</dbReference>
<evidence type="ECO:0000256" key="2">
    <source>
        <dbReference type="ARBA" id="ARBA00009466"/>
    </source>
</evidence>
<accession>A0A9W4WRX5</accession>
<dbReference type="EMBL" id="CAMKVN010000402">
    <property type="protein sequence ID" value="CAI2167541.1"/>
    <property type="molecule type" value="Genomic_DNA"/>
</dbReference>
<keyword evidence="4 9" id="KW-0813">Transport</keyword>
<protein>
    <recommendedName>
        <fullName evidence="3 9">Exportin-T</fullName>
    </recommendedName>
    <alternativeName>
        <fullName evidence="9">Exportin(tRNA)</fullName>
    </alternativeName>
    <alternativeName>
        <fullName evidence="9">tRNA exportin</fullName>
    </alternativeName>
</protein>